<comment type="catalytic activity">
    <reaction evidence="1">
        <text>queuosine 5'-phosphate + H2O = queuine + D-ribose 5-phosphate</text>
        <dbReference type="Rhea" id="RHEA:75387"/>
        <dbReference type="ChEBI" id="CHEBI:15377"/>
        <dbReference type="ChEBI" id="CHEBI:17433"/>
        <dbReference type="ChEBI" id="CHEBI:78346"/>
        <dbReference type="ChEBI" id="CHEBI:194371"/>
    </reaction>
    <physiologicalReaction direction="left-to-right" evidence="1">
        <dbReference type="Rhea" id="RHEA:75388"/>
    </physiologicalReaction>
</comment>
<dbReference type="EC" id="3.2.2.-" evidence="1"/>
<dbReference type="GO" id="GO:0006400">
    <property type="term" value="P:tRNA modification"/>
    <property type="evidence" value="ECO:0007669"/>
    <property type="project" value="TreeGrafter"/>
</dbReference>
<reference evidence="2" key="1">
    <citation type="journal article" date="2021" name="New Phytol.">
        <title>Evolutionary innovations through gain and loss of genes in the ectomycorrhizal Boletales.</title>
        <authorList>
            <person name="Wu G."/>
            <person name="Miyauchi S."/>
            <person name="Morin E."/>
            <person name="Kuo A."/>
            <person name="Drula E."/>
            <person name="Varga T."/>
            <person name="Kohler A."/>
            <person name="Feng B."/>
            <person name="Cao Y."/>
            <person name="Lipzen A."/>
            <person name="Daum C."/>
            <person name="Hundley H."/>
            <person name="Pangilinan J."/>
            <person name="Johnson J."/>
            <person name="Barry K."/>
            <person name="LaButti K."/>
            <person name="Ng V."/>
            <person name="Ahrendt S."/>
            <person name="Min B."/>
            <person name="Choi I.G."/>
            <person name="Park H."/>
            <person name="Plett J.M."/>
            <person name="Magnuson J."/>
            <person name="Spatafora J.W."/>
            <person name="Nagy L.G."/>
            <person name="Henrissat B."/>
            <person name="Grigoriev I.V."/>
            <person name="Yang Z.L."/>
            <person name="Xu J."/>
            <person name="Martin F.M."/>
        </authorList>
    </citation>
    <scope>NUCLEOTIDE SEQUENCE</scope>
    <source>
        <strain evidence="2">KKN 215</strain>
    </source>
</reference>
<comment type="function">
    <text evidence="1">Catalyzes the hydrolysis of queuosine 5'-phosphate, releasing the nucleobase queuine (q). Is required for salvage of queuine from exogenous queuosine (Q) that is imported and then converted to queuosine 5'-phosphate intracellularly.</text>
</comment>
<dbReference type="AlphaFoldDB" id="A0A8K0UGD1"/>
<dbReference type="GO" id="GO:0016787">
    <property type="term" value="F:hydrolase activity"/>
    <property type="evidence" value="ECO:0007669"/>
    <property type="project" value="UniProtKB-KW"/>
</dbReference>
<dbReference type="Pfam" id="PF10343">
    <property type="entry name" value="Q_salvage"/>
    <property type="match status" value="1"/>
</dbReference>
<dbReference type="InterPro" id="IPR019438">
    <property type="entry name" value="Q_salvage"/>
</dbReference>
<evidence type="ECO:0000313" key="3">
    <source>
        <dbReference type="Proteomes" id="UP000813824"/>
    </source>
</evidence>
<protein>
    <recommendedName>
        <fullName evidence="1">Queuosine 5'-phosphate N-glycosylase/hydrolase</fullName>
        <ecNumber evidence="1">3.2.2.-</ecNumber>
    </recommendedName>
    <alternativeName>
        <fullName evidence="1">Queuosine-nucleotide N-glycosylase/hydrolase</fullName>
    </alternativeName>
</protein>
<organism evidence="2 3">
    <name type="scientific">Cristinia sonorae</name>
    <dbReference type="NCBI Taxonomy" id="1940300"/>
    <lineage>
        <taxon>Eukaryota</taxon>
        <taxon>Fungi</taxon>
        <taxon>Dikarya</taxon>
        <taxon>Basidiomycota</taxon>
        <taxon>Agaricomycotina</taxon>
        <taxon>Agaricomycetes</taxon>
        <taxon>Agaricomycetidae</taxon>
        <taxon>Agaricales</taxon>
        <taxon>Pleurotineae</taxon>
        <taxon>Stephanosporaceae</taxon>
        <taxon>Cristinia</taxon>
    </lineage>
</organism>
<comment type="similarity">
    <text evidence="1">Belongs to the QNG1 protein family.</text>
</comment>
<keyword evidence="3" id="KW-1185">Reference proteome</keyword>
<accession>A0A8K0UGD1</accession>
<dbReference type="PANTHER" id="PTHR21314:SF1">
    <property type="entry name" value="QUEUOSINE SALVAGE PROTEIN"/>
    <property type="match status" value="1"/>
</dbReference>
<proteinExistence type="inferred from homology"/>
<name>A0A8K0UGD1_9AGAR</name>
<comment type="caution">
    <text evidence="2">The sequence shown here is derived from an EMBL/GenBank/DDBJ whole genome shotgun (WGS) entry which is preliminary data.</text>
</comment>
<sequence length="486" mass="52786">MSATQLPPSGAYIKSVSESSRRIREKAGITVSRFIDSSTKFVQVSLTKDLRLHSLRTLLRGPMSSRTVPWAAATITSIIISASLRRLARISQTAVKRLLFSPSFTTSYERLRDSHGMSLPLKFPSTLAELNLLCVMSLLNFASGYRVPLHVATGRGAFDSIRAFVFTMYITADAEGDYLSARGMQRVEAGKIAELMGVADKIHQEKDHESIPGLKVGQLGGPMWELVELITKVLHETGDVLVRGGYLNLGVFVLEALKEGEKAKAKESSNPNASADVILERLVRAIPAYQDMAVIDGEPVYCFKKALLTIHAVAARFGTASPPPFPLPPTSDLPVFSDNVLPSLLVHLGVIDLTTSHTAYGLTSIFADASNSESIETLLALPPPSSAETTASGKKIKVVPKEGPILSTTQAFVLRAAAIDACNLIVETARNLSIEEITALAPEGAALAWIKDITLPGLDAWIWSVAKDREDYRRLERFVLRGTPYF</sequence>
<gene>
    <name evidence="2" type="ORF">BXZ70DRAFT_1012631</name>
</gene>
<evidence type="ECO:0000256" key="1">
    <source>
        <dbReference type="RuleBase" id="RU365002"/>
    </source>
</evidence>
<keyword evidence="1" id="KW-0378">Hydrolase</keyword>
<dbReference type="Proteomes" id="UP000813824">
    <property type="component" value="Unassembled WGS sequence"/>
</dbReference>
<dbReference type="OrthoDB" id="416777at2759"/>
<dbReference type="PANTHER" id="PTHR21314">
    <property type="entry name" value="QUEUOSINE 5'-PHOSPHATE N-GLYCOSYLASE_HYDROLASE-RELATED"/>
    <property type="match status" value="1"/>
</dbReference>
<dbReference type="EMBL" id="JAEVFJ010000056">
    <property type="protein sequence ID" value="KAH8079438.1"/>
    <property type="molecule type" value="Genomic_DNA"/>
</dbReference>
<evidence type="ECO:0000313" key="2">
    <source>
        <dbReference type="EMBL" id="KAH8079438.1"/>
    </source>
</evidence>